<name>A0AB39WBC0_9FLAO</name>
<feature type="signal peptide" evidence="1">
    <location>
        <begin position="1"/>
        <end position="18"/>
    </location>
</feature>
<proteinExistence type="predicted"/>
<dbReference type="RefSeq" id="WP_369765922.1">
    <property type="nucleotide sequence ID" value="NZ_CP165626.1"/>
</dbReference>
<dbReference type="Gene3D" id="2.160.20.120">
    <property type="match status" value="1"/>
</dbReference>
<evidence type="ECO:0000256" key="1">
    <source>
        <dbReference type="SAM" id="SignalP"/>
    </source>
</evidence>
<dbReference type="AlphaFoldDB" id="A0AB39WBC0"/>
<dbReference type="InterPro" id="IPR021255">
    <property type="entry name" value="DUF2807"/>
</dbReference>
<accession>A0AB39WBC0</accession>
<organism evidence="3">
    <name type="scientific">Flavobacterium sp. WC2416</name>
    <dbReference type="NCBI Taxonomy" id="3234141"/>
    <lineage>
        <taxon>Bacteria</taxon>
        <taxon>Pseudomonadati</taxon>
        <taxon>Bacteroidota</taxon>
        <taxon>Flavobacteriia</taxon>
        <taxon>Flavobacteriales</taxon>
        <taxon>Flavobacteriaceae</taxon>
        <taxon>Flavobacterium</taxon>
    </lineage>
</organism>
<protein>
    <submittedName>
        <fullName evidence="3">Head GIN domain-containing protein</fullName>
    </submittedName>
</protein>
<feature type="domain" description="Putative auto-transporter adhesin head GIN" evidence="2">
    <location>
        <begin position="26"/>
        <end position="206"/>
    </location>
</feature>
<reference evidence="3" key="1">
    <citation type="submission" date="2024-07" db="EMBL/GenBank/DDBJ databases">
        <authorList>
            <person name="Biller S.J."/>
        </authorList>
    </citation>
    <scope>NUCLEOTIDE SEQUENCE</scope>
    <source>
        <strain evidence="3">WC2416</strain>
    </source>
</reference>
<dbReference type="EMBL" id="CP165626">
    <property type="protein sequence ID" value="XDU99228.1"/>
    <property type="molecule type" value="Genomic_DNA"/>
</dbReference>
<sequence>MKKVLILTLALVVQTTFAQVTKNIGDFNTIKVFDKLNVKLISSSENKAIITGDREDEVEFVNNNGELKIRMPFPKLLSGNDISIKLYFKNIDGIAASEGSYVSSDGVFKETILDLNVREGAEINLQLDGTKKVNVKAVSGGIIELSGTAVNQDVVIMSGGVLKAKELETSQTSINVSAGGNAEINAKVLVDAKVKAGGAIYVYGKPEQINKETLFGGKIIEKN</sequence>
<gene>
    <name evidence="3" type="ORF">AB3G39_02415</name>
</gene>
<dbReference type="Pfam" id="PF10988">
    <property type="entry name" value="DUF2807"/>
    <property type="match status" value="1"/>
</dbReference>
<evidence type="ECO:0000259" key="2">
    <source>
        <dbReference type="Pfam" id="PF10988"/>
    </source>
</evidence>
<feature type="chain" id="PRO_5044272652" evidence="1">
    <location>
        <begin position="19"/>
        <end position="223"/>
    </location>
</feature>
<keyword evidence="1" id="KW-0732">Signal</keyword>
<evidence type="ECO:0000313" key="3">
    <source>
        <dbReference type="EMBL" id="XDU99228.1"/>
    </source>
</evidence>